<organism evidence="3 4">
    <name type="scientific">Ruminococcus flavefaciens</name>
    <dbReference type="NCBI Taxonomy" id="1265"/>
    <lineage>
        <taxon>Bacteria</taxon>
        <taxon>Bacillati</taxon>
        <taxon>Bacillota</taxon>
        <taxon>Clostridia</taxon>
        <taxon>Eubacteriales</taxon>
        <taxon>Oscillospiraceae</taxon>
        <taxon>Ruminococcus</taxon>
    </lineage>
</organism>
<proteinExistence type="predicted"/>
<dbReference type="InterPro" id="IPR025711">
    <property type="entry name" value="PepSY"/>
</dbReference>
<dbReference type="Pfam" id="PF03413">
    <property type="entry name" value="PepSY"/>
    <property type="match status" value="1"/>
</dbReference>
<gene>
    <name evidence="3" type="ORF">SAMN02910265_02079</name>
</gene>
<dbReference type="PROSITE" id="PS51257">
    <property type="entry name" value="PROKAR_LIPOPROTEIN"/>
    <property type="match status" value="1"/>
</dbReference>
<protein>
    <recommendedName>
        <fullName evidence="2">PepSY domain-containing protein</fullName>
    </recommendedName>
</protein>
<name>A0A1H6K418_RUMFL</name>
<reference evidence="3 4" key="1">
    <citation type="submission" date="2016-10" db="EMBL/GenBank/DDBJ databases">
        <authorList>
            <person name="de Groot N.N."/>
        </authorList>
    </citation>
    <scope>NUCLEOTIDE SEQUENCE [LARGE SCALE GENOMIC DNA]</scope>
    <source>
        <strain evidence="3 4">YAD2003</strain>
    </source>
</reference>
<feature type="region of interest" description="Disordered" evidence="1">
    <location>
        <begin position="21"/>
        <end position="47"/>
    </location>
</feature>
<accession>A0A1H6K418</accession>
<dbReference type="OrthoDB" id="1820665at2"/>
<dbReference type="RefSeq" id="WP_074717105.1">
    <property type="nucleotide sequence ID" value="NZ_FNWV01000007.1"/>
</dbReference>
<evidence type="ECO:0000313" key="3">
    <source>
        <dbReference type="EMBL" id="SEH68008.1"/>
    </source>
</evidence>
<dbReference type="Proteomes" id="UP000183190">
    <property type="component" value="Unassembled WGS sequence"/>
</dbReference>
<feature type="domain" description="PepSY" evidence="2">
    <location>
        <begin position="166"/>
        <end position="222"/>
    </location>
</feature>
<sequence>MKKAAAAVISVLTAAAMCGCSGKSSKSKRADEKERPTSWSVEQRTLDDVTPRDGETQIYVKHDEEDDDIIYLIQGILSPDPVNDKDEALDVIASYSEVMGFNDVYSELQFRGTIEYDTKVDYVFDQYCDNMKAGSVELTVDHISGNKPEILISNYMDLWNFNTKPKVSEAEAIKCAEAKYKVDKGAKAELKILSGPVLAWCVPVTNENVCEVYIDAGNGDIVQETRSYA</sequence>
<evidence type="ECO:0000313" key="4">
    <source>
        <dbReference type="Proteomes" id="UP000183190"/>
    </source>
</evidence>
<dbReference type="EMBL" id="FNWV01000007">
    <property type="protein sequence ID" value="SEH68008.1"/>
    <property type="molecule type" value="Genomic_DNA"/>
</dbReference>
<evidence type="ECO:0000259" key="2">
    <source>
        <dbReference type="Pfam" id="PF03413"/>
    </source>
</evidence>
<dbReference type="AlphaFoldDB" id="A0A1H6K418"/>
<evidence type="ECO:0000256" key="1">
    <source>
        <dbReference type="SAM" id="MobiDB-lite"/>
    </source>
</evidence>